<organism evidence="2 3">
    <name type="scientific">Nocardia otitidiscaviarum</name>
    <dbReference type="NCBI Taxonomy" id="1823"/>
    <lineage>
        <taxon>Bacteria</taxon>
        <taxon>Bacillati</taxon>
        <taxon>Actinomycetota</taxon>
        <taxon>Actinomycetes</taxon>
        <taxon>Mycobacteriales</taxon>
        <taxon>Nocardiaceae</taxon>
        <taxon>Nocardia</taxon>
    </lineage>
</organism>
<dbReference type="Proteomes" id="UP000255467">
    <property type="component" value="Unassembled WGS sequence"/>
</dbReference>
<keyword evidence="1" id="KW-1133">Transmembrane helix</keyword>
<keyword evidence="1" id="KW-0472">Membrane</keyword>
<evidence type="ECO:0000313" key="2">
    <source>
        <dbReference type="EMBL" id="SUD48915.1"/>
    </source>
</evidence>
<reference evidence="2 3" key="1">
    <citation type="submission" date="2018-06" db="EMBL/GenBank/DDBJ databases">
        <authorList>
            <consortium name="Pathogen Informatics"/>
            <person name="Doyle S."/>
        </authorList>
    </citation>
    <scope>NUCLEOTIDE SEQUENCE [LARGE SCALE GENOMIC DNA]</scope>
    <source>
        <strain evidence="2 3">NCTC1934</strain>
    </source>
</reference>
<name>A0A379JKA5_9NOCA</name>
<evidence type="ECO:0000256" key="1">
    <source>
        <dbReference type="SAM" id="Phobius"/>
    </source>
</evidence>
<feature type="transmembrane region" description="Helical" evidence="1">
    <location>
        <begin position="48"/>
        <end position="69"/>
    </location>
</feature>
<keyword evidence="3" id="KW-1185">Reference proteome</keyword>
<dbReference type="AlphaFoldDB" id="A0A379JKA5"/>
<sequence>MDSKVWTSWTAIAALSVAVPYSIANAVVDGWLRHPDPGTLQVLTAPLHGVAAVALCPPWWLGVGCVLAARTVPARLLWSAAAPVGALLSAGIAVWFKQIGLSGAFAWLVGALIALCCLVFQFSTLRYPYTMPSAGAAEPLSSKPIVVERCVTPPLPQRFCDASPFIDRRTHRPTYRPLATRGPYRALS</sequence>
<proteinExistence type="predicted"/>
<dbReference type="RefSeq" id="WP_039817426.1">
    <property type="nucleotide sequence ID" value="NZ_UGRY01000006.1"/>
</dbReference>
<keyword evidence="1" id="KW-0812">Transmembrane</keyword>
<dbReference type="EMBL" id="UGRY01000006">
    <property type="protein sequence ID" value="SUD48915.1"/>
    <property type="molecule type" value="Genomic_DNA"/>
</dbReference>
<evidence type="ECO:0000313" key="3">
    <source>
        <dbReference type="Proteomes" id="UP000255467"/>
    </source>
</evidence>
<gene>
    <name evidence="2" type="ORF">NCTC1934_06260</name>
</gene>
<accession>A0A379JKA5</accession>
<dbReference type="STRING" id="1406858.GCA_000710895_00830"/>
<protein>
    <submittedName>
        <fullName evidence="2">Uncharacterized protein</fullName>
    </submittedName>
</protein>
<feature type="transmembrane region" description="Helical" evidence="1">
    <location>
        <begin position="102"/>
        <end position="122"/>
    </location>
</feature>
<feature type="transmembrane region" description="Helical" evidence="1">
    <location>
        <begin position="76"/>
        <end position="96"/>
    </location>
</feature>